<dbReference type="GO" id="GO:0004479">
    <property type="term" value="F:methionyl-tRNA formyltransferase activity"/>
    <property type="evidence" value="ECO:0007669"/>
    <property type="project" value="TreeGrafter"/>
</dbReference>
<feature type="compositionally biased region" description="Low complexity" evidence="4">
    <location>
        <begin position="1"/>
        <end position="14"/>
    </location>
</feature>
<organism evidence="7 8">
    <name type="scientific">Nocardiopsis gilva YIM 90087</name>
    <dbReference type="NCBI Taxonomy" id="1235441"/>
    <lineage>
        <taxon>Bacteria</taxon>
        <taxon>Bacillati</taxon>
        <taxon>Actinomycetota</taxon>
        <taxon>Actinomycetes</taxon>
        <taxon>Streptosporangiales</taxon>
        <taxon>Nocardiopsidaceae</taxon>
        <taxon>Nocardiopsis</taxon>
    </lineage>
</organism>
<dbReference type="Proteomes" id="UP000215005">
    <property type="component" value="Chromosome"/>
</dbReference>
<keyword evidence="3" id="KW-0648">Protein biosynthesis</keyword>
<feature type="region of interest" description="Disordered" evidence="4">
    <location>
        <begin position="1"/>
        <end position="25"/>
    </location>
</feature>
<gene>
    <name evidence="7" type="ORF">CDO52_03800</name>
</gene>
<evidence type="ECO:0000256" key="4">
    <source>
        <dbReference type="SAM" id="MobiDB-lite"/>
    </source>
</evidence>
<dbReference type="InterPro" id="IPR044135">
    <property type="entry name" value="Met-tRNA-FMT_C"/>
</dbReference>
<evidence type="ECO:0000313" key="7">
    <source>
        <dbReference type="EMBL" id="ASU82020.1"/>
    </source>
</evidence>
<evidence type="ECO:0000313" key="8">
    <source>
        <dbReference type="Proteomes" id="UP000215005"/>
    </source>
</evidence>
<dbReference type="KEGG" id="ngv:CDO52_03800"/>
<comment type="similarity">
    <text evidence="1">Belongs to the Fmt family.</text>
</comment>
<dbReference type="Gene3D" id="3.40.50.12230">
    <property type="match status" value="1"/>
</dbReference>
<dbReference type="InterPro" id="IPR011034">
    <property type="entry name" value="Formyl_transferase-like_C_sf"/>
</dbReference>
<dbReference type="InterPro" id="IPR005793">
    <property type="entry name" value="Formyl_trans_C"/>
</dbReference>
<evidence type="ECO:0000259" key="6">
    <source>
        <dbReference type="Pfam" id="PF02911"/>
    </source>
</evidence>
<evidence type="ECO:0000256" key="3">
    <source>
        <dbReference type="ARBA" id="ARBA00022917"/>
    </source>
</evidence>
<accession>A0A223S1L3</accession>
<feature type="domain" description="Formyl transferase C-terminal" evidence="6">
    <location>
        <begin position="267"/>
        <end position="350"/>
    </location>
</feature>
<dbReference type="PANTHER" id="PTHR11138">
    <property type="entry name" value="METHIONYL-TRNA FORMYLTRANSFERASE"/>
    <property type="match status" value="1"/>
</dbReference>
<dbReference type="SUPFAM" id="SSF53328">
    <property type="entry name" value="Formyltransferase"/>
    <property type="match status" value="1"/>
</dbReference>
<dbReference type="InterPro" id="IPR036477">
    <property type="entry name" value="Formyl_transf_N_sf"/>
</dbReference>
<dbReference type="EMBL" id="CP022753">
    <property type="protein sequence ID" value="ASU82020.1"/>
    <property type="molecule type" value="Genomic_DNA"/>
</dbReference>
<dbReference type="SUPFAM" id="SSF50486">
    <property type="entry name" value="FMT C-terminal domain-like"/>
    <property type="match status" value="1"/>
</dbReference>
<reference evidence="7 8" key="1">
    <citation type="submission" date="2017-08" db="EMBL/GenBank/DDBJ databases">
        <title>The complete genome sequence of Nocardiopsis gilva YIM 90087.</title>
        <authorList>
            <person name="Yin M."/>
            <person name="Tang S."/>
        </authorList>
    </citation>
    <scope>NUCLEOTIDE SEQUENCE [LARGE SCALE GENOMIC DNA]</scope>
    <source>
        <strain evidence="7 8">YIM 90087</strain>
    </source>
</reference>
<dbReference type="PANTHER" id="PTHR11138:SF5">
    <property type="entry name" value="METHIONYL-TRNA FORMYLTRANSFERASE, MITOCHONDRIAL"/>
    <property type="match status" value="1"/>
</dbReference>
<keyword evidence="2" id="KW-0808">Transferase</keyword>
<evidence type="ECO:0000256" key="2">
    <source>
        <dbReference type="ARBA" id="ARBA00022679"/>
    </source>
</evidence>
<dbReference type="AlphaFoldDB" id="A0A223S1L3"/>
<evidence type="ECO:0000256" key="1">
    <source>
        <dbReference type="ARBA" id="ARBA00010699"/>
    </source>
</evidence>
<dbReference type="GO" id="GO:0005829">
    <property type="term" value="C:cytosol"/>
    <property type="evidence" value="ECO:0007669"/>
    <property type="project" value="TreeGrafter"/>
</dbReference>
<dbReference type="OrthoDB" id="9802815at2"/>
<dbReference type="CDD" id="cd08704">
    <property type="entry name" value="Met_tRNA_FMT_C"/>
    <property type="match status" value="1"/>
</dbReference>
<feature type="compositionally biased region" description="Basic and acidic residues" evidence="4">
    <location>
        <begin position="15"/>
        <end position="25"/>
    </location>
</feature>
<feature type="domain" description="Formyl transferase N-terminal" evidence="5">
    <location>
        <begin position="59"/>
        <end position="240"/>
    </location>
</feature>
<sequence length="382" mass="41480">MSSTGRRAPRGASRSGDHGYPRTREVACPAGLRRVRLSYLGVQDRRPGLVGQVTRPARVVLLSEANSKFGAPLLADLLAHPDVEVVGLLTRSPGVLCSYYLDEPDPVDLAEQGARARIPVLRPKNVNDPEAITALNALEPDYLLIANFQQILREPVLALPRRAVINFHPSPLPRYAGLAPFFWMALNEEKDAGVTALITTPGVDEGPVLAQRPVRLNGTETSGEIRDRLFTESRSLLHDVVPRLATGELTAVPQDTRQRSYFSNPRPEDTVIDWSWTADRVMRVVRACAPQPGALIAMNGGEIRIHDARILSEARAPAPVAAPGTVGSDARHGLAISCADAWIEVVSLSWHPETVLTGHHQGLRVDHHLSPDLAGLLASRGE</sequence>
<name>A0A223S1L3_9ACTN</name>
<dbReference type="InterPro" id="IPR002376">
    <property type="entry name" value="Formyl_transf_N"/>
</dbReference>
<evidence type="ECO:0000259" key="5">
    <source>
        <dbReference type="Pfam" id="PF00551"/>
    </source>
</evidence>
<dbReference type="Pfam" id="PF00551">
    <property type="entry name" value="Formyl_trans_N"/>
    <property type="match status" value="1"/>
</dbReference>
<proteinExistence type="inferred from homology"/>
<dbReference type="Pfam" id="PF02911">
    <property type="entry name" value="Formyl_trans_C"/>
    <property type="match status" value="1"/>
</dbReference>
<protein>
    <submittedName>
        <fullName evidence="7">Uncharacterized protein</fullName>
    </submittedName>
</protein>
<keyword evidence="8" id="KW-1185">Reference proteome</keyword>